<evidence type="ECO:0000313" key="1">
    <source>
        <dbReference type="EMBL" id="TYO96750.1"/>
    </source>
</evidence>
<gene>
    <name evidence="1" type="ORF">EDC39_11238</name>
</gene>
<dbReference type="GO" id="GO:0003677">
    <property type="term" value="F:DNA binding"/>
    <property type="evidence" value="ECO:0007669"/>
    <property type="project" value="UniProtKB-KW"/>
</dbReference>
<dbReference type="RefSeq" id="WP_148896594.1">
    <property type="nucleotide sequence ID" value="NZ_VNIB01000012.1"/>
</dbReference>
<dbReference type="OrthoDB" id="5772659at2"/>
<sequence>MQIHLRFDNPNGTQKDWIAEDRPDGLHIWWGRTGSTLQSRVVPAHKCHLTPRDELLKRAASKQAKGYYVVSRIHEPGEETPPPEPPENNTVSEALSRWINGGVSASWF</sequence>
<accession>A0A5D3WFS1</accession>
<dbReference type="EMBL" id="VNIB01000012">
    <property type="protein sequence ID" value="TYO96750.1"/>
    <property type="molecule type" value="Genomic_DNA"/>
</dbReference>
<name>A0A5D3WFS1_9BACT</name>
<proteinExistence type="predicted"/>
<reference evidence="1 2" key="1">
    <citation type="submission" date="2019-07" db="EMBL/GenBank/DDBJ databases">
        <title>Genomic Encyclopedia of Type Strains, Phase IV (KMG-IV): sequencing the most valuable type-strain genomes for metagenomic binning, comparative biology and taxonomic classification.</title>
        <authorList>
            <person name="Goeker M."/>
        </authorList>
    </citation>
    <scope>NUCLEOTIDE SEQUENCE [LARGE SCALE GENOMIC DNA]</scope>
    <source>
        <strain evidence="1 2">SS015</strain>
    </source>
</reference>
<keyword evidence="2" id="KW-1185">Reference proteome</keyword>
<comment type="caution">
    <text evidence="1">The sequence shown here is derived from an EMBL/GenBank/DDBJ whole genome shotgun (WGS) entry which is preliminary data.</text>
</comment>
<organism evidence="1 2">
    <name type="scientific">Geothermobacter ehrlichii</name>
    <dbReference type="NCBI Taxonomy" id="213224"/>
    <lineage>
        <taxon>Bacteria</taxon>
        <taxon>Pseudomonadati</taxon>
        <taxon>Thermodesulfobacteriota</taxon>
        <taxon>Desulfuromonadia</taxon>
        <taxon>Desulfuromonadales</taxon>
        <taxon>Geothermobacteraceae</taxon>
        <taxon>Geothermobacter</taxon>
    </lineage>
</organism>
<dbReference type="Proteomes" id="UP000324159">
    <property type="component" value="Unassembled WGS sequence"/>
</dbReference>
<dbReference type="AlphaFoldDB" id="A0A5D3WFS1"/>
<keyword evidence="1" id="KW-0238">DNA-binding</keyword>
<evidence type="ECO:0000313" key="2">
    <source>
        <dbReference type="Proteomes" id="UP000324159"/>
    </source>
</evidence>
<protein>
    <submittedName>
        <fullName evidence="1">Putative DNA-binding WGR domain protein</fullName>
    </submittedName>
</protein>